<proteinExistence type="predicted"/>
<dbReference type="Proteomes" id="UP001151088">
    <property type="component" value="Unassembled WGS sequence"/>
</dbReference>
<evidence type="ECO:0000313" key="2">
    <source>
        <dbReference type="EMBL" id="MCS0497282.1"/>
    </source>
</evidence>
<dbReference type="AlphaFoldDB" id="A0A9X2PLJ5"/>
<keyword evidence="1" id="KW-1133">Transmembrane helix</keyword>
<dbReference type="EMBL" id="JANTHZ010000011">
    <property type="protein sequence ID" value="MCS0497282.1"/>
    <property type="molecule type" value="Genomic_DNA"/>
</dbReference>
<name>A0A9X2PLJ5_9HYPH</name>
<evidence type="ECO:0000256" key="1">
    <source>
        <dbReference type="SAM" id="Phobius"/>
    </source>
</evidence>
<keyword evidence="3" id="KW-1185">Reference proteome</keyword>
<sequence length="84" mass="8658">MPTAATEGSEAIRPAFGLTDGLALGAAPTFALMAGITALNAPPMALCSTAPGGLPIDGMSAMYLLMSLFHLSPWLKRARLRASR</sequence>
<keyword evidence="1" id="KW-0472">Membrane</keyword>
<dbReference type="RefSeq" id="WP_258734441.1">
    <property type="nucleotide sequence ID" value="NZ_JANTHZ010000011.1"/>
</dbReference>
<protein>
    <submittedName>
        <fullName evidence="2">Uncharacterized protein</fullName>
    </submittedName>
</protein>
<feature type="transmembrane region" description="Helical" evidence="1">
    <location>
        <begin position="59"/>
        <end position="75"/>
    </location>
</feature>
<feature type="transmembrane region" description="Helical" evidence="1">
    <location>
        <begin position="21"/>
        <end position="39"/>
    </location>
</feature>
<gene>
    <name evidence="2" type="ORF">NVS89_19525</name>
</gene>
<comment type="caution">
    <text evidence="2">The sequence shown here is derived from an EMBL/GenBank/DDBJ whole genome shotgun (WGS) entry which is preliminary data.</text>
</comment>
<keyword evidence="1" id="KW-0812">Transmembrane</keyword>
<accession>A0A9X2PLJ5</accession>
<evidence type="ECO:0000313" key="3">
    <source>
        <dbReference type="Proteomes" id="UP001151088"/>
    </source>
</evidence>
<organism evidence="2 3">
    <name type="scientific">Ancylobacter mangrovi</name>
    <dbReference type="NCBI Taxonomy" id="2972472"/>
    <lineage>
        <taxon>Bacteria</taxon>
        <taxon>Pseudomonadati</taxon>
        <taxon>Pseudomonadota</taxon>
        <taxon>Alphaproteobacteria</taxon>
        <taxon>Hyphomicrobiales</taxon>
        <taxon>Xanthobacteraceae</taxon>
        <taxon>Ancylobacter</taxon>
    </lineage>
</organism>
<reference evidence="2" key="1">
    <citation type="submission" date="2022-08" db="EMBL/GenBank/DDBJ databases">
        <authorList>
            <person name="Li F."/>
        </authorList>
    </citation>
    <scope>NUCLEOTIDE SEQUENCE</scope>
    <source>
        <strain evidence="2">MQZ15Z-1</strain>
    </source>
</reference>